<comment type="caution">
    <text evidence="2">The sequence shown here is derived from an EMBL/GenBank/DDBJ whole genome shotgun (WGS) entry which is preliminary data.</text>
</comment>
<organism evidence="2 3">
    <name type="scientific">Diploscapter pachys</name>
    <dbReference type="NCBI Taxonomy" id="2018661"/>
    <lineage>
        <taxon>Eukaryota</taxon>
        <taxon>Metazoa</taxon>
        <taxon>Ecdysozoa</taxon>
        <taxon>Nematoda</taxon>
        <taxon>Chromadorea</taxon>
        <taxon>Rhabditida</taxon>
        <taxon>Rhabditina</taxon>
        <taxon>Rhabditomorpha</taxon>
        <taxon>Rhabditoidea</taxon>
        <taxon>Rhabditidae</taxon>
        <taxon>Diploscapter</taxon>
    </lineage>
</organism>
<sequence length="158" mass="18789">MSKENIESQPDSSPKAIVEVLDSDLPIQPPDFEIPNKSDKRKIPTFDRVDPSTFARQDKKSGKRCKKLFYAALYLTTAYFLLYTVQRHGPIRVLQMWDEFPRYLYIICALHLVWFFFGDASIPEEFRQSIRDFWRRCKNCLKKPSEPEYQYQEAPRLI</sequence>
<evidence type="ECO:0000313" key="3">
    <source>
        <dbReference type="Proteomes" id="UP000218231"/>
    </source>
</evidence>
<protein>
    <submittedName>
        <fullName evidence="2">Uncharacterized protein</fullName>
    </submittedName>
</protein>
<keyword evidence="1" id="KW-0472">Membrane</keyword>
<feature type="transmembrane region" description="Helical" evidence="1">
    <location>
        <begin position="103"/>
        <end position="122"/>
    </location>
</feature>
<dbReference type="EMBL" id="LIAE01007035">
    <property type="protein sequence ID" value="PAV82670.1"/>
    <property type="molecule type" value="Genomic_DNA"/>
</dbReference>
<keyword evidence="1" id="KW-0812">Transmembrane</keyword>
<keyword evidence="3" id="KW-1185">Reference proteome</keyword>
<evidence type="ECO:0000313" key="2">
    <source>
        <dbReference type="EMBL" id="PAV82670.1"/>
    </source>
</evidence>
<gene>
    <name evidence="2" type="ORF">WR25_23477</name>
</gene>
<dbReference type="AlphaFoldDB" id="A0A2A2L916"/>
<reference evidence="2 3" key="1">
    <citation type="journal article" date="2017" name="Curr. Biol.">
        <title>Genome architecture and evolution of a unichromosomal asexual nematode.</title>
        <authorList>
            <person name="Fradin H."/>
            <person name="Zegar C."/>
            <person name="Gutwein M."/>
            <person name="Lucas J."/>
            <person name="Kovtun M."/>
            <person name="Corcoran D."/>
            <person name="Baugh L.R."/>
            <person name="Kiontke K."/>
            <person name="Gunsalus K."/>
            <person name="Fitch D.H."/>
            <person name="Piano F."/>
        </authorList>
    </citation>
    <scope>NUCLEOTIDE SEQUENCE [LARGE SCALE GENOMIC DNA]</scope>
    <source>
        <strain evidence="2">PF1309</strain>
    </source>
</reference>
<name>A0A2A2L916_9BILA</name>
<keyword evidence="1" id="KW-1133">Transmembrane helix</keyword>
<accession>A0A2A2L916</accession>
<proteinExistence type="predicted"/>
<evidence type="ECO:0000256" key="1">
    <source>
        <dbReference type="SAM" id="Phobius"/>
    </source>
</evidence>
<feature type="transmembrane region" description="Helical" evidence="1">
    <location>
        <begin position="68"/>
        <end position="83"/>
    </location>
</feature>
<dbReference type="Proteomes" id="UP000218231">
    <property type="component" value="Unassembled WGS sequence"/>
</dbReference>